<dbReference type="FunFam" id="3.40.50.300:FF:000578">
    <property type="entry name" value="probable ATP-dependent RNA helicase DHX35"/>
    <property type="match status" value="1"/>
</dbReference>
<organism evidence="11 12">
    <name type="scientific">Micractinium conductrix</name>
    <dbReference type="NCBI Taxonomy" id="554055"/>
    <lineage>
        <taxon>Eukaryota</taxon>
        <taxon>Viridiplantae</taxon>
        <taxon>Chlorophyta</taxon>
        <taxon>core chlorophytes</taxon>
        <taxon>Trebouxiophyceae</taxon>
        <taxon>Chlorellales</taxon>
        <taxon>Chlorellaceae</taxon>
        <taxon>Chlorella clade</taxon>
        <taxon>Micractinium</taxon>
    </lineage>
</organism>
<evidence type="ECO:0000313" key="12">
    <source>
        <dbReference type="Proteomes" id="UP000239649"/>
    </source>
</evidence>
<dbReference type="CDD" id="cd18791">
    <property type="entry name" value="SF2_C_RHA"/>
    <property type="match status" value="1"/>
</dbReference>
<feature type="region of interest" description="Disordered" evidence="8">
    <location>
        <begin position="1"/>
        <end position="52"/>
    </location>
</feature>
<dbReference type="InterPro" id="IPR014001">
    <property type="entry name" value="Helicase_ATP-bd"/>
</dbReference>
<feature type="domain" description="Helicase C-terminal" evidence="10">
    <location>
        <begin position="701"/>
        <end position="885"/>
    </location>
</feature>
<dbReference type="InterPro" id="IPR027417">
    <property type="entry name" value="P-loop_NTPase"/>
</dbReference>
<keyword evidence="6" id="KW-0067">ATP-binding</keyword>
<accession>A0A2P6VCZ2</accession>
<feature type="compositionally biased region" description="Low complexity" evidence="8">
    <location>
        <begin position="18"/>
        <end position="39"/>
    </location>
</feature>
<feature type="region of interest" description="Disordered" evidence="8">
    <location>
        <begin position="966"/>
        <end position="994"/>
    </location>
</feature>
<dbReference type="SUPFAM" id="SSF52540">
    <property type="entry name" value="P-loop containing nucleoside triphosphate hydrolases"/>
    <property type="match status" value="1"/>
</dbReference>
<evidence type="ECO:0000256" key="5">
    <source>
        <dbReference type="ARBA" id="ARBA00022806"/>
    </source>
</evidence>
<feature type="compositionally biased region" description="Low complexity" evidence="8">
    <location>
        <begin position="976"/>
        <end position="990"/>
    </location>
</feature>
<evidence type="ECO:0000256" key="8">
    <source>
        <dbReference type="SAM" id="MobiDB-lite"/>
    </source>
</evidence>
<proteinExistence type="inferred from homology"/>
<dbReference type="Pfam" id="PF00271">
    <property type="entry name" value="Helicase_C"/>
    <property type="match status" value="1"/>
</dbReference>
<protein>
    <recommendedName>
        <fullName evidence="2">RNA helicase</fullName>
        <ecNumber evidence="2">3.6.4.13</ecNumber>
    </recommendedName>
</protein>
<evidence type="ECO:0000256" key="3">
    <source>
        <dbReference type="ARBA" id="ARBA00022741"/>
    </source>
</evidence>
<dbReference type="EC" id="3.6.4.13" evidence="2"/>
<reference evidence="11 12" key="1">
    <citation type="journal article" date="2018" name="Plant J.">
        <title>Genome sequences of Chlorella sorokiniana UTEX 1602 and Micractinium conductrix SAG 241.80: implications to maltose excretion by a green alga.</title>
        <authorList>
            <person name="Arriola M.B."/>
            <person name="Velmurugan N."/>
            <person name="Zhang Y."/>
            <person name="Plunkett M.H."/>
            <person name="Hondzo H."/>
            <person name="Barney B.M."/>
        </authorList>
    </citation>
    <scope>NUCLEOTIDE SEQUENCE [LARGE SCALE GENOMIC DNA]</scope>
    <source>
        <strain evidence="11 12">SAG 241.80</strain>
    </source>
</reference>
<evidence type="ECO:0000256" key="1">
    <source>
        <dbReference type="ARBA" id="ARBA00008792"/>
    </source>
</evidence>
<dbReference type="InterPro" id="IPR007502">
    <property type="entry name" value="Helicase-assoc_dom"/>
</dbReference>
<keyword evidence="12" id="KW-1185">Reference proteome</keyword>
<evidence type="ECO:0000259" key="9">
    <source>
        <dbReference type="PROSITE" id="PS51192"/>
    </source>
</evidence>
<dbReference type="Pfam" id="PF00270">
    <property type="entry name" value="DEAD"/>
    <property type="match status" value="1"/>
</dbReference>
<dbReference type="PROSITE" id="PS51194">
    <property type="entry name" value="HELICASE_CTER"/>
    <property type="match status" value="1"/>
</dbReference>
<evidence type="ECO:0000256" key="7">
    <source>
        <dbReference type="ARBA" id="ARBA00047984"/>
    </source>
</evidence>
<dbReference type="STRING" id="554055.A0A2P6VCZ2"/>
<evidence type="ECO:0000256" key="2">
    <source>
        <dbReference type="ARBA" id="ARBA00012552"/>
    </source>
</evidence>
<dbReference type="Pfam" id="PF04408">
    <property type="entry name" value="WHD_HA2"/>
    <property type="match status" value="1"/>
</dbReference>
<feature type="compositionally biased region" description="Basic and acidic residues" evidence="8">
    <location>
        <begin position="1071"/>
        <end position="1125"/>
    </location>
</feature>
<dbReference type="SMART" id="SM00490">
    <property type="entry name" value="HELICc"/>
    <property type="match status" value="1"/>
</dbReference>
<dbReference type="Pfam" id="PF21010">
    <property type="entry name" value="HA2_C"/>
    <property type="match status" value="1"/>
</dbReference>
<dbReference type="Proteomes" id="UP000239649">
    <property type="component" value="Unassembled WGS sequence"/>
</dbReference>
<dbReference type="InterPro" id="IPR001650">
    <property type="entry name" value="Helicase_C-like"/>
</dbReference>
<comment type="catalytic activity">
    <reaction evidence="7">
        <text>ATP + H2O = ADP + phosphate + H(+)</text>
        <dbReference type="Rhea" id="RHEA:13065"/>
        <dbReference type="ChEBI" id="CHEBI:15377"/>
        <dbReference type="ChEBI" id="CHEBI:15378"/>
        <dbReference type="ChEBI" id="CHEBI:30616"/>
        <dbReference type="ChEBI" id="CHEBI:43474"/>
        <dbReference type="ChEBI" id="CHEBI:456216"/>
        <dbReference type="EC" id="3.6.4.13"/>
    </reaction>
</comment>
<name>A0A2P6VCZ2_9CHLO</name>
<dbReference type="SMART" id="SM00487">
    <property type="entry name" value="DEXDc"/>
    <property type="match status" value="1"/>
</dbReference>
<dbReference type="OrthoDB" id="10253254at2759"/>
<dbReference type="InterPro" id="IPR011709">
    <property type="entry name" value="DEAD-box_helicase_OB_fold"/>
</dbReference>
<evidence type="ECO:0000256" key="4">
    <source>
        <dbReference type="ARBA" id="ARBA00022801"/>
    </source>
</evidence>
<dbReference type="InterPro" id="IPR011545">
    <property type="entry name" value="DEAD/DEAH_box_helicase_dom"/>
</dbReference>
<feature type="region of interest" description="Disordered" evidence="8">
    <location>
        <begin position="1054"/>
        <end position="1132"/>
    </location>
</feature>
<evidence type="ECO:0000259" key="10">
    <source>
        <dbReference type="PROSITE" id="PS51194"/>
    </source>
</evidence>
<dbReference type="Gene3D" id="3.40.50.300">
    <property type="entry name" value="P-loop containing nucleotide triphosphate hydrolases"/>
    <property type="match status" value="2"/>
</dbReference>
<feature type="domain" description="Helicase ATP-binding" evidence="9">
    <location>
        <begin position="514"/>
        <end position="678"/>
    </location>
</feature>
<evidence type="ECO:0000256" key="6">
    <source>
        <dbReference type="ARBA" id="ARBA00022840"/>
    </source>
</evidence>
<dbReference type="FunFam" id="3.40.50.300:FF:000145">
    <property type="entry name" value="probable ATP-dependent RNA helicase DHX40"/>
    <property type="match status" value="1"/>
</dbReference>
<dbReference type="PROSITE" id="PS51192">
    <property type="entry name" value="HELICASE_ATP_BIND_1"/>
    <property type="match status" value="1"/>
</dbReference>
<comment type="similarity">
    <text evidence="1">Belongs to the DEAD box helicase family. DEAH subfamily.</text>
</comment>
<dbReference type="SMART" id="SM00847">
    <property type="entry name" value="HA2"/>
    <property type="match status" value="1"/>
</dbReference>
<dbReference type="PANTHER" id="PTHR18934:SF234">
    <property type="entry name" value="PRE-MRNA-SPLICING FACTOR ATP-DEPENDENT RNA HELICASE DEAH4-RELATED"/>
    <property type="match status" value="1"/>
</dbReference>
<dbReference type="PANTHER" id="PTHR18934">
    <property type="entry name" value="ATP-DEPENDENT RNA HELICASE"/>
    <property type="match status" value="1"/>
</dbReference>
<dbReference type="PROSITE" id="PS00690">
    <property type="entry name" value="DEAH_ATP_HELICASE"/>
    <property type="match status" value="1"/>
</dbReference>
<keyword evidence="4" id="KW-0378">Hydrolase</keyword>
<dbReference type="GO" id="GO:0005524">
    <property type="term" value="F:ATP binding"/>
    <property type="evidence" value="ECO:0007669"/>
    <property type="project" value="UniProtKB-KW"/>
</dbReference>
<dbReference type="GO" id="GO:0003724">
    <property type="term" value="F:RNA helicase activity"/>
    <property type="evidence" value="ECO:0007669"/>
    <property type="project" value="UniProtKB-EC"/>
</dbReference>
<dbReference type="Gene3D" id="1.20.120.1080">
    <property type="match status" value="1"/>
</dbReference>
<dbReference type="InterPro" id="IPR048333">
    <property type="entry name" value="HA2_WH"/>
</dbReference>
<dbReference type="EMBL" id="LHPF02000012">
    <property type="protein sequence ID" value="PSC71958.1"/>
    <property type="molecule type" value="Genomic_DNA"/>
</dbReference>
<evidence type="ECO:0000313" key="11">
    <source>
        <dbReference type="EMBL" id="PSC71958.1"/>
    </source>
</evidence>
<dbReference type="GO" id="GO:0003723">
    <property type="term" value="F:RNA binding"/>
    <property type="evidence" value="ECO:0007669"/>
    <property type="project" value="TreeGrafter"/>
</dbReference>
<keyword evidence="5 11" id="KW-0347">Helicase</keyword>
<sequence>MDQHQPQGAALRTPSLGAPAAAAPAVRQRAPAKGQQQPLEQPPPEEPPTQRQAPLTWRIEQSAAIYAVIAQAVMWKGYAPGLAPAGHARQAAISVLNAVFLVQALCLPHALWLRLRVLFLTILRISAVLVGMHPTAIGGGGAHVPVLLRPAASPHWWGAIPLLAVLAQQAVIMSLISTTAPDYCSTPLLSDPLSHERISRVAGVLDALPSLLPAHVPYVAGRGGRGDAHACVAVLTFHSFVLGVALPLVCQAFTQRSLLPQPPQPRAAPQRRPAGWLRVVAAVQRAWRSADTALFELCTATSAAGLAATGHSHQALQVALNTAFLVQALCLPRTLRLRFRVPIVAAWRIAIVLGLPLVVVHARAAPYNGGALVSQPLLAVLVQQAAIMLFISQPAEYCATPLLSDPLSQQRISRAVGILNSSPSLLATHVAGVAGITHDGPRACMALLVWQQIVFGVMVPLLFEAVTHRAYLLPPHAAQPAPRAPVSWRRVLAMVQRLWRSIDTALTELCTGIADSVREHPVTVVIGETGSGKTTQIAQILEEAGLSGDGLIGVTQPRRVAAVTVARRVAWEKKVELGQEVGYAVRFEERTCGRTRIKYLTDGTLLRECLEDAQLSRYSVLVLDEAHERSLNTDILFGLLKSLVTTRKPQLRLVVTSATLDGEKFSKYFNDCPVFHVPGRTFPVEIIHSMEDHTGEYLQAAVDTAMDIHCNQPEGDILMFLTGQAEIDKAVKQLNDAVRSLPQDVCGNLMVLPIYAALPPEMQARVFAPPPEGVRRCIVATNIAETSVTVDGVVYVVDTGMVKQKEYNPQTGMDSLGVTPISRVQATQRAGRAGRTCPGKCFRLYTKKFFEREMPNTTAPEIQRTSLVAAVLYLKSLPLSIDVLGFDYLDAPATESLQDALRQLYVLDAIDVNGDITDKGKAMSLLPLDPSLSRALLAAKDLGCLEEMMTVASMLSPESSVFIGGKGPEQLAAGDQQPEGQQRGRQQGGPTISPQGRQLLKELQQEGMGDHILLLRLYEAWEQAGCSVDWCRDLAVDGRSMRFARDIRNQLARICGPDGSGLEPGGAKRRQRDERDQERGGGGGEARDRDGGRRDDYPPRCGDGGREREREGKREHDGRCDDGGGGKRRRHGFADADTVTSLRMAFTIGFANRLARRMPMHNGYRTLGEKATLAQLHPGCARVTADDDGLLPAWMVYHELVSTGRVYLSKVCPVESPWVQAIVPKLENIDVNRLSGGKTGQQAIAAAEAKAAGVAEAAAAEQQRAAAVERRNTNDAVAAARARYLARKAAGGGKAGGKGR</sequence>
<gene>
    <name evidence="11" type="ORF">C2E20_4792</name>
</gene>
<comment type="caution">
    <text evidence="11">The sequence shown here is derived from an EMBL/GenBank/DDBJ whole genome shotgun (WGS) entry which is preliminary data.</text>
</comment>
<keyword evidence="3" id="KW-0547">Nucleotide-binding</keyword>
<dbReference type="Pfam" id="PF07717">
    <property type="entry name" value="OB_NTP_bind"/>
    <property type="match status" value="1"/>
</dbReference>
<dbReference type="GO" id="GO:0016787">
    <property type="term" value="F:hydrolase activity"/>
    <property type="evidence" value="ECO:0007669"/>
    <property type="project" value="UniProtKB-KW"/>
</dbReference>
<dbReference type="InterPro" id="IPR002464">
    <property type="entry name" value="DNA/RNA_helicase_DEAH_CS"/>
</dbReference>